<keyword evidence="1" id="KW-0472">Membrane</keyword>
<sequence length="601" mass="68240">MVIYVVSIAPDISKYFRYLFQNDIEYLTEPLFGNDKGNSAFSKILLQDNPIRGMSSAFLDELIDGGAMNLSCEQLILPTIREQLTVTCLRPSTVMVMNVSNDAARWFQTRGFYCIETQVDNLNECTSCPTGTYSSTSSAVTCQACPRGGFYQDQVGQYSSDITPINCKNCTEGTFVWEGSGKDPLSCKVCPTGTNKNAFAGFRACFCLENYFRRDRFDECELCPQEGVQCKDDYMTIRQGYYWNWSYTDIAEYKRFVENLLTFNESYEETATRFNGSLPKAHKCLKSGRCANDVDQITGNCAKGYTGWMCTICDEEFFPIFGHCHPCPALKYFILETSIIFIVLALFLFLLFKSYQYQRRRSRSLVDSTLALVKIVLGFYQIMAEFWESIDVIFWPQFFKSIAAWLDILQFNISSILIKPKCFWPAFEITPYTAFTLGAMFPYFSTACAILAIGASNFWYWEIIELGRKVSQTLVIVVLGWNSSFSVTITLTLAVIFLSLHISFRPMEDNIEHYLQLASLWVIFFNMLLAAVPASDSSSGHLTTDILVTCLVILNTGVLVIAVVVTILKMVRIMCNKNCFRQGENEQQPEDFINEIAPLLS</sequence>
<dbReference type="AlphaFoldDB" id="A0A2G8KZE7"/>
<gene>
    <name evidence="3" type="ORF">BSL78_09759</name>
</gene>
<feature type="transmembrane region" description="Helical" evidence="1">
    <location>
        <begin position="364"/>
        <end position="382"/>
    </location>
</feature>
<keyword evidence="1" id="KW-1133">Transmembrane helix</keyword>
<feature type="transmembrane region" description="Helical" evidence="1">
    <location>
        <begin position="514"/>
        <end position="534"/>
    </location>
</feature>
<proteinExistence type="predicted"/>
<dbReference type="Gene3D" id="2.10.50.10">
    <property type="entry name" value="Tumor Necrosis Factor Receptor, subunit A, domain 2"/>
    <property type="match status" value="1"/>
</dbReference>
<dbReference type="Pfam" id="PF07699">
    <property type="entry name" value="Ephrin_rec_like"/>
    <property type="match status" value="1"/>
</dbReference>
<feature type="transmembrane region" description="Helical" evidence="1">
    <location>
        <begin position="332"/>
        <end position="352"/>
    </location>
</feature>
<dbReference type="SMART" id="SM01411">
    <property type="entry name" value="Ephrin_rec_like"/>
    <property type="match status" value="2"/>
</dbReference>
<dbReference type="EMBL" id="MRZV01000291">
    <property type="protein sequence ID" value="PIK53342.1"/>
    <property type="molecule type" value="Genomic_DNA"/>
</dbReference>
<feature type="transmembrane region" description="Helical" evidence="1">
    <location>
        <begin position="546"/>
        <end position="568"/>
    </location>
</feature>
<evidence type="ECO:0000259" key="2">
    <source>
        <dbReference type="Pfam" id="PF07699"/>
    </source>
</evidence>
<accession>A0A2G8KZE7</accession>
<dbReference type="Proteomes" id="UP000230750">
    <property type="component" value="Unassembled WGS sequence"/>
</dbReference>
<evidence type="ECO:0000313" key="3">
    <source>
        <dbReference type="EMBL" id="PIK53342.1"/>
    </source>
</evidence>
<name>A0A2G8KZE7_STIJA</name>
<evidence type="ECO:0000313" key="4">
    <source>
        <dbReference type="Proteomes" id="UP000230750"/>
    </source>
</evidence>
<dbReference type="PANTHER" id="PTHR11319:SF35">
    <property type="entry name" value="OUTER MEMBRANE PROTEIN PMPC-RELATED"/>
    <property type="match status" value="1"/>
</dbReference>
<feature type="domain" description="Tyrosine-protein kinase ephrin type A/B receptor-like" evidence="2">
    <location>
        <begin position="120"/>
        <end position="156"/>
    </location>
</feature>
<dbReference type="InterPro" id="IPR011641">
    <property type="entry name" value="Tyr-kin_ephrin_A/B_rcpt-like"/>
</dbReference>
<feature type="transmembrane region" description="Helical" evidence="1">
    <location>
        <begin position="432"/>
        <end position="454"/>
    </location>
</feature>
<evidence type="ECO:0000256" key="1">
    <source>
        <dbReference type="SAM" id="Phobius"/>
    </source>
</evidence>
<keyword evidence="4" id="KW-1185">Reference proteome</keyword>
<reference evidence="3 4" key="1">
    <citation type="journal article" date="2017" name="PLoS Biol.">
        <title>The sea cucumber genome provides insights into morphological evolution and visceral regeneration.</title>
        <authorList>
            <person name="Zhang X."/>
            <person name="Sun L."/>
            <person name="Yuan J."/>
            <person name="Sun Y."/>
            <person name="Gao Y."/>
            <person name="Zhang L."/>
            <person name="Li S."/>
            <person name="Dai H."/>
            <person name="Hamel J.F."/>
            <person name="Liu C."/>
            <person name="Yu Y."/>
            <person name="Liu S."/>
            <person name="Lin W."/>
            <person name="Guo K."/>
            <person name="Jin S."/>
            <person name="Xu P."/>
            <person name="Storey K.B."/>
            <person name="Huan P."/>
            <person name="Zhang T."/>
            <person name="Zhou Y."/>
            <person name="Zhang J."/>
            <person name="Lin C."/>
            <person name="Li X."/>
            <person name="Xing L."/>
            <person name="Huo D."/>
            <person name="Sun M."/>
            <person name="Wang L."/>
            <person name="Mercier A."/>
            <person name="Li F."/>
            <person name="Yang H."/>
            <person name="Xiang J."/>
        </authorList>
    </citation>
    <scope>NUCLEOTIDE SEQUENCE [LARGE SCALE GENOMIC DNA]</scope>
    <source>
        <strain evidence="3">Shaxun</strain>
        <tissue evidence="3">Muscle</tissue>
    </source>
</reference>
<organism evidence="3 4">
    <name type="scientific">Stichopus japonicus</name>
    <name type="common">Sea cucumber</name>
    <dbReference type="NCBI Taxonomy" id="307972"/>
    <lineage>
        <taxon>Eukaryota</taxon>
        <taxon>Metazoa</taxon>
        <taxon>Echinodermata</taxon>
        <taxon>Eleutherozoa</taxon>
        <taxon>Echinozoa</taxon>
        <taxon>Holothuroidea</taxon>
        <taxon>Aspidochirotacea</taxon>
        <taxon>Aspidochirotida</taxon>
        <taxon>Stichopodidae</taxon>
        <taxon>Apostichopus</taxon>
    </lineage>
</organism>
<keyword evidence="1" id="KW-0812">Transmembrane</keyword>
<feature type="transmembrane region" description="Helical" evidence="1">
    <location>
        <begin position="474"/>
        <end position="502"/>
    </location>
</feature>
<dbReference type="OrthoDB" id="205145at2759"/>
<comment type="caution">
    <text evidence="3">The sequence shown here is derived from an EMBL/GenBank/DDBJ whole genome shotgun (WGS) entry which is preliminary data.</text>
</comment>
<dbReference type="PANTHER" id="PTHR11319">
    <property type="entry name" value="G PROTEIN-COUPLED RECEPTOR-RELATED"/>
    <property type="match status" value="1"/>
</dbReference>
<protein>
    <recommendedName>
        <fullName evidence="2">Tyrosine-protein kinase ephrin type A/B receptor-like domain-containing protein</fullName>
    </recommendedName>
</protein>